<evidence type="ECO:0000313" key="2">
    <source>
        <dbReference type="Proteomes" id="UP001150581"/>
    </source>
</evidence>
<name>A0ACC1IMB7_9FUNG</name>
<organism evidence="1 2">
    <name type="scientific">Kickxella alabastrina</name>
    <dbReference type="NCBI Taxonomy" id="61397"/>
    <lineage>
        <taxon>Eukaryota</taxon>
        <taxon>Fungi</taxon>
        <taxon>Fungi incertae sedis</taxon>
        <taxon>Zoopagomycota</taxon>
        <taxon>Kickxellomycotina</taxon>
        <taxon>Kickxellomycetes</taxon>
        <taxon>Kickxellales</taxon>
        <taxon>Kickxellaceae</taxon>
        <taxon>Kickxella</taxon>
    </lineage>
</organism>
<accession>A0ACC1IMB7</accession>
<dbReference type="EMBL" id="JANBPG010000280">
    <property type="protein sequence ID" value="KAJ1897975.1"/>
    <property type="molecule type" value="Genomic_DNA"/>
</dbReference>
<comment type="caution">
    <text evidence="1">The sequence shown here is derived from an EMBL/GenBank/DDBJ whole genome shotgun (WGS) entry which is preliminary data.</text>
</comment>
<dbReference type="Proteomes" id="UP001150581">
    <property type="component" value="Unassembled WGS sequence"/>
</dbReference>
<proteinExistence type="predicted"/>
<evidence type="ECO:0000313" key="1">
    <source>
        <dbReference type="EMBL" id="KAJ1897975.1"/>
    </source>
</evidence>
<sequence length="356" mass="40267">MRKTTGLKMGLNVRKPTTAATLSTNNPLDNKSTSNTKKSVFSTEDSSAQAPVSTSTHIGPKSRASEQLAQELTSTDPSVYAYDELYDNINDARNRIKNARKTDDLRPRYMDKIIETAKQRQVQHEVVREKILEKERLREGEVYADKEVFVTKGYKEQKEQRQKLVEEEEKREREEEDKACPNGAGAGAGSDKGIALAAGFYRGFLEQMDREDVSKLVSQTTPVAREPSTGDTQRSSQDGEKELGAGLNLGKSTNTGRSSYTVDLQSASTYQRFRENTRDSNNEYRPQQDRQSQGHGGASLQRELDEQSRMAAGRQEQEQQALVRKYARRNDPAAVEAARQRYFERVRARQQQQQQC</sequence>
<gene>
    <name evidence="1" type="ORF">LPJ66_003032</name>
</gene>
<reference evidence="1" key="1">
    <citation type="submission" date="2022-07" db="EMBL/GenBank/DDBJ databases">
        <title>Phylogenomic reconstructions and comparative analyses of Kickxellomycotina fungi.</title>
        <authorList>
            <person name="Reynolds N.K."/>
            <person name="Stajich J.E."/>
            <person name="Barry K."/>
            <person name="Grigoriev I.V."/>
            <person name="Crous P."/>
            <person name="Smith M.E."/>
        </authorList>
    </citation>
    <scope>NUCLEOTIDE SEQUENCE</scope>
    <source>
        <strain evidence="1">Benny 63K</strain>
    </source>
</reference>
<protein>
    <submittedName>
        <fullName evidence="1">Uncharacterized protein</fullName>
    </submittedName>
</protein>
<keyword evidence="2" id="KW-1185">Reference proteome</keyword>